<dbReference type="EMBL" id="JASBNA010000040">
    <property type="protein sequence ID" value="KAK7681679.1"/>
    <property type="molecule type" value="Genomic_DNA"/>
</dbReference>
<comment type="caution">
    <text evidence="2">The sequence shown here is derived from an EMBL/GenBank/DDBJ whole genome shotgun (WGS) entry which is preliminary data.</text>
</comment>
<evidence type="ECO:0008006" key="4">
    <source>
        <dbReference type="Google" id="ProtNLM"/>
    </source>
</evidence>
<accession>A0AAW0FRJ4</accession>
<reference evidence="2 3" key="1">
    <citation type="submission" date="2022-09" db="EMBL/GenBank/DDBJ databases">
        <authorList>
            <person name="Palmer J.M."/>
        </authorList>
    </citation>
    <scope>NUCLEOTIDE SEQUENCE [LARGE SCALE GENOMIC DNA]</scope>
    <source>
        <strain evidence="2 3">DSM 7382</strain>
    </source>
</reference>
<dbReference type="AlphaFoldDB" id="A0AAW0FRJ4"/>
<feature type="compositionally biased region" description="Acidic residues" evidence="1">
    <location>
        <begin position="121"/>
        <end position="146"/>
    </location>
</feature>
<sequence>MSSLACRHCDYGGALRYQELSTTKFIVLTLFSTLRESNMSSIGNGTILSGIIVTHQTSITKKRLEIKELKEKIALLYREQNSHLPIFTLPEELLVFVFRLYITLSELDPVEVKTIWDNDDGGIDADADDPDVDEGNGSDSADDYDEPATSTRHRRRHHGDQRRWWLVPSQVCYHWRSVSLGNAVLWTIINTEMCSRLRILSLALSRSGEASLKVTMGHEGFGSSKQKITKLLKRARRIRSLELQISLGTLEEAIDEDCIPGQFDILESLEIQVTPPFDEDWTSFLGKGSALPAILQKVTPVFTRLTLTDIRLDLETLLSFPLSLTDLSISYESRHPSYLFKTLVAGLERLTLLERLYLRQSLSHGTVPPEIHLPNLKELSLIDDQPTAIDFFQSMSLPTTARIKLTIILSLTRNDDDEVITNTLSILARSIRRYMDSGEKKLTNAVLRYGDQCVEFKMGCDECDRHSYIFEFTIYTHSNSMLWCFYMFPSLQEAKAFSQIKRFSAEGLDRWRLTPPDWLQSLTEFVEIITVDDEPFVLHTS</sequence>
<proteinExistence type="predicted"/>
<name>A0AAW0FRJ4_9APHY</name>
<keyword evidence="3" id="KW-1185">Reference proteome</keyword>
<dbReference type="Proteomes" id="UP001385951">
    <property type="component" value="Unassembled WGS sequence"/>
</dbReference>
<evidence type="ECO:0000313" key="3">
    <source>
        <dbReference type="Proteomes" id="UP001385951"/>
    </source>
</evidence>
<feature type="region of interest" description="Disordered" evidence="1">
    <location>
        <begin position="121"/>
        <end position="155"/>
    </location>
</feature>
<evidence type="ECO:0000313" key="2">
    <source>
        <dbReference type="EMBL" id="KAK7681679.1"/>
    </source>
</evidence>
<gene>
    <name evidence="2" type="ORF">QCA50_015413</name>
</gene>
<protein>
    <recommendedName>
        <fullName evidence="4">F-box domain-containing protein</fullName>
    </recommendedName>
</protein>
<evidence type="ECO:0000256" key="1">
    <source>
        <dbReference type="SAM" id="MobiDB-lite"/>
    </source>
</evidence>
<organism evidence="2 3">
    <name type="scientific">Cerrena zonata</name>
    <dbReference type="NCBI Taxonomy" id="2478898"/>
    <lineage>
        <taxon>Eukaryota</taxon>
        <taxon>Fungi</taxon>
        <taxon>Dikarya</taxon>
        <taxon>Basidiomycota</taxon>
        <taxon>Agaricomycotina</taxon>
        <taxon>Agaricomycetes</taxon>
        <taxon>Polyporales</taxon>
        <taxon>Cerrenaceae</taxon>
        <taxon>Cerrena</taxon>
    </lineage>
</organism>